<dbReference type="AlphaFoldDB" id="X1KCZ5"/>
<feature type="compositionally biased region" description="Polar residues" evidence="1">
    <location>
        <begin position="26"/>
        <end position="39"/>
    </location>
</feature>
<name>X1KCZ5_9ZZZZ</name>
<dbReference type="EMBL" id="BARU01040101">
    <property type="protein sequence ID" value="GAH88059.1"/>
    <property type="molecule type" value="Genomic_DNA"/>
</dbReference>
<sequence length="59" mass="6643">MQISHDYSGGNTYKPHDKTDRKINTPADNNKGLSTGQQQERSDSQENIGKISKTKEMFS</sequence>
<accession>X1KCZ5</accession>
<feature type="compositionally biased region" description="Polar residues" evidence="1">
    <location>
        <begin position="1"/>
        <end position="11"/>
    </location>
</feature>
<organism evidence="2">
    <name type="scientific">marine sediment metagenome</name>
    <dbReference type="NCBI Taxonomy" id="412755"/>
    <lineage>
        <taxon>unclassified sequences</taxon>
        <taxon>metagenomes</taxon>
        <taxon>ecological metagenomes</taxon>
    </lineage>
</organism>
<gene>
    <name evidence="2" type="ORF">S03H2_62054</name>
</gene>
<feature type="compositionally biased region" description="Basic and acidic residues" evidence="1">
    <location>
        <begin position="14"/>
        <end position="23"/>
    </location>
</feature>
<protein>
    <submittedName>
        <fullName evidence="2">Uncharacterized protein</fullName>
    </submittedName>
</protein>
<feature type="region of interest" description="Disordered" evidence="1">
    <location>
        <begin position="1"/>
        <end position="59"/>
    </location>
</feature>
<proteinExistence type="predicted"/>
<reference evidence="2" key="1">
    <citation type="journal article" date="2014" name="Front. Microbiol.">
        <title>High frequency of phylogenetically diverse reductive dehalogenase-homologous genes in deep subseafloor sedimentary metagenomes.</title>
        <authorList>
            <person name="Kawai M."/>
            <person name="Futagami T."/>
            <person name="Toyoda A."/>
            <person name="Takaki Y."/>
            <person name="Nishi S."/>
            <person name="Hori S."/>
            <person name="Arai W."/>
            <person name="Tsubouchi T."/>
            <person name="Morono Y."/>
            <person name="Uchiyama I."/>
            <person name="Ito T."/>
            <person name="Fujiyama A."/>
            <person name="Inagaki F."/>
            <person name="Takami H."/>
        </authorList>
    </citation>
    <scope>NUCLEOTIDE SEQUENCE</scope>
    <source>
        <strain evidence="2">Expedition CK06-06</strain>
    </source>
</reference>
<evidence type="ECO:0000256" key="1">
    <source>
        <dbReference type="SAM" id="MobiDB-lite"/>
    </source>
</evidence>
<comment type="caution">
    <text evidence="2">The sequence shown here is derived from an EMBL/GenBank/DDBJ whole genome shotgun (WGS) entry which is preliminary data.</text>
</comment>
<evidence type="ECO:0000313" key="2">
    <source>
        <dbReference type="EMBL" id="GAH88059.1"/>
    </source>
</evidence>